<keyword evidence="1" id="KW-0812">Transmembrane</keyword>
<feature type="domain" description="DUF3955" evidence="2">
    <location>
        <begin position="7"/>
        <end position="60"/>
    </location>
</feature>
<accession>A0A1N6I725</accession>
<dbReference type="InterPro" id="IPR025016">
    <property type="entry name" value="DUF3955"/>
</dbReference>
<protein>
    <recommendedName>
        <fullName evidence="2">DUF3955 domain-containing protein</fullName>
    </recommendedName>
</protein>
<name>A0A1N6I725_9BACT</name>
<evidence type="ECO:0000313" key="4">
    <source>
        <dbReference type="Proteomes" id="UP000184694"/>
    </source>
</evidence>
<organism evidence="3 4">
    <name type="scientific">Halodesulfovibrio marinisediminis DSM 17456</name>
    <dbReference type="NCBI Taxonomy" id="1121457"/>
    <lineage>
        <taxon>Bacteria</taxon>
        <taxon>Pseudomonadati</taxon>
        <taxon>Thermodesulfobacteriota</taxon>
        <taxon>Desulfovibrionia</taxon>
        <taxon>Desulfovibrionales</taxon>
        <taxon>Desulfovibrionaceae</taxon>
        <taxon>Halodesulfovibrio</taxon>
    </lineage>
</organism>
<feature type="transmembrane region" description="Helical" evidence="1">
    <location>
        <begin position="40"/>
        <end position="58"/>
    </location>
</feature>
<evidence type="ECO:0000256" key="1">
    <source>
        <dbReference type="SAM" id="Phobius"/>
    </source>
</evidence>
<dbReference type="EMBL" id="FSRG01000006">
    <property type="protein sequence ID" value="SIO27838.1"/>
    <property type="molecule type" value="Genomic_DNA"/>
</dbReference>
<reference evidence="4" key="1">
    <citation type="submission" date="2016-11" db="EMBL/GenBank/DDBJ databases">
        <authorList>
            <person name="Varghese N."/>
            <person name="Submissions S."/>
        </authorList>
    </citation>
    <scope>NUCLEOTIDE SEQUENCE [LARGE SCALE GENOMIC DNA]</scope>
    <source>
        <strain evidence="4">DSM 17456</strain>
    </source>
</reference>
<dbReference type="Proteomes" id="UP000184694">
    <property type="component" value="Unassembled WGS sequence"/>
</dbReference>
<evidence type="ECO:0000313" key="3">
    <source>
        <dbReference type="EMBL" id="SIO27838.1"/>
    </source>
</evidence>
<proteinExistence type="predicted"/>
<keyword evidence="1" id="KW-0472">Membrane</keyword>
<keyword evidence="4" id="KW-1185">Reference proteome</keyword>
<dbReference type="AlphaFoldDB" id="A0A1N6I725"/>
<dbReference type="OrthoDB" id="9805856at2"/>
<sequence length="74" mass="8700">MNILKNKTAWLFLILSLLFGVSYQALDIHIQENGLLVEPFFLIPLAWLCLFISAFFFIKNFYKKKFPKKSTPKT</sequence>
<evidence type="ECO:0000259" key="2">
    <source>
        <dbReference type="Pfam" id="PF13127"/>
    </source>
</evidence>
<keyword evidence="1" id="KW-1133">Transmembrane helix</keyword>
<gene>
    <name evidence="3" type="ORF">SAMN02745161_2472</name>
</gene>
<dbReference type="Pfam" id="PF13127">
    <property type="entry name" value="DUF3955"/>
    <property type="match status" value="1"/>
</dbReference>
<dbReference type="STRING" id="1121457.SAMN02745161_2472"/>